<reference evidence="2 3" key="1">
    <citation type="submission" date="2024-07" db="EMBL/GenBank/DDBJ databases">
        <title>Section-level genome sequencing and comparative genomics of Aspergillus sections Usti and Cavernicolus.</title>
        <authorList>
            <consortium name="Lawrence Berkeley National Laboratory"/>
            <person name="Nybo J.L."/>
            <person name="Vesth T.C."/>
            <person name="Theobald S."/>
            <person name="Frisvad J.C."/>
            <person name="Larsen T.O."/>
            <person name="Kjaerboelling I."/>
            <person name="Rothschild-Mancinelli K."/>
            <person name="Lyhne E.K."/>
            <person name="Kogle M.E."/>
            <person name="Barry K."/>
            <person name="Clum A."/>
            <person name="Na H."/>
            <person name="Ledsgaard L."/>
            <person name="Lin J."/>
            <person name="Lipzen A."/>
            <person name="Kuo A."/>
            <person name="Riley R."/>
            <person name="Mondo S."/>
            <person name="Labutti K."/>
            <person name="Haridas S."/>
            <person name="Pangalinan J."/>
            <person name="Salamov A.A."/>
            <person name="Simmons B.A."/>
            <person name="Magnuson J.K."/>
            <person name="Chen J."/>
            <person name="Drula E."/>
            <person name="Henrissat B."/>
            <person name="Wiebenga A."/>
            <person name="Lubbers R.J."/>
            <person name="Gomes A.C."/>
            <person name="Makela M.R."/>
            <person name="Stajich J."/>
            <person name="Grigoriev I.V."/>
            <person name="Mortensen U.H."/>
            <person name="De Vries R.P."/>
            <person name="Baker S.E."/>
            <person name="Andersen M.R."/>
        </authorList>
    </citation>
    <scope>NUCLEOTIDE SEQUENCE [LARGE SCALE GENOMIC DNA]</scope>
    <source>
        <strain evidence="2 3">CBS 123904</strain>
    </source>
</reference>
<sequence length="540" mass="58049">MNRTSSPCRHPGATQTARTNASTHPFLPTQPPKKTTLPRKEYRVFEEWAPESIGNYEMAVDKPVVDPVSPPKTTQRVQRQHHLQQKANSVANTQGRDSNRRIQTQARSSEMFEEWKSKALVGPAAGVGSSTRVLLRRDDKVKRADVASTAPPPQESNGIDHSDTSAVPDNRVQETSVAPPTSLQGNNETGHRTVSNIPRNDTTKTGRTSTAFSKEATRSKSSSVPVHEDNMANEPSAAPPTSSPVPKAEGSSTAPVARANKAKKDNVTSVSSANPKHKRGGSAASRISNKKVNETNVAHIVSLKSRHKPGNSGASGISNNKVKGIDAVASTSLPQVDNHSGHRPSIVGDNKTETAGVTSISSPEVDNKSEEGSAPANAIGPLEERSDEPVKAEVEPKSTCDVQVHRQELKQPGDASAGTNTPLKPPNITNCYLPNPETPVTAPSSKVTETSAPNSLNLTRKKTSKRGRGDEKQGGQEHLTHSRERVQQKADYTAPNGTNFSRRQLAGLERGNKLQGMDKVYFIPCFIEDPWEGMGPIRAV</sequence>
<feature type="compositionally biased region" description="Polar residues" evidence="1">
    <location>
        <begin position="441"/>
        <end position="458"/>
    </location>
</feature>
<feature type="region of interest" description="Disordered" evidence="1">
    <location>
        <begin position="141"/>
        <end position="295"/>
    </location>
</feature>
<feature type="region of interest" description="Disordered" evidence="1">
    <location>
        <begin position="63"/>
        <end position="110"/>
    </location>
</feature>
<accession>A0ABR4KRM4</accession>
<gene>
    <name evidence="2" type="ORF">BJY01DRAFT_243383</name>
</gene>
<feature type="compositionally biased region" description="Polar residues" evidence="1">
    <location>
        <begin position="1"/>
        <end position="23"/>
    </location>
</feature>
<keyword evidence="3" id="KW-1185">Reference proteome</keyword>
<feature type="region of interest" description="Disordered" evidence="1">
    <location>
        <begin position="301"/>
        <end position="320"/>
    </location>
</feature>
<feature type="compositionally biased region" description="Polar residues" evidence="1">
    <location>
        <begin position="85"/>
        <end position="108"/>
    </location>
</feature>
<feature type="compositionally biased region" description="Polar residues" evidence="1">
    <location>
        <begin position="164"/>
        <end position="212"/>
    </location>
</feature>
<evidence type="ECO:0000256" key="1">
    <source>
        <dbReference type="SAM" id="MobiDB-lite"/>
    </source>
</evidence>
<feature type="compositionally biased region" description="Polar residues" evidence="1">
    <location>
        <begin position="417"/>
        <end position="432"/>
    </location>
</feature>
<organism evidence="2 3">
    <name type="scientific">Aspergillus pseudoustus</name>
    <dbReference type="NCBI Taxonomy" id="1810923"/>
    <lineage>
        <taxon>Eukaryota</taxon>
        <taxon>Fungi</taxon>
        <taxon>Dikarya</taxon>
        <taxon>Ascomycota</taxon>
        <taxon>Pezizomycotina</taxon>
        <taxon>Eurotiomycetes</taxon>
        <taxon>Eurotiomycetidae</taxon>
        <taxon>Eurotiales</taxon>
        <taxon>Aspergillaceae</taxon>
        <taxon>Aspergillus</taxon>
        <taxon>Aspergillus subgen. Nidulantes</taxon>
    </lineage>
</organism>
<feature type="compositionally biased region" description="Basic and acidic residues" evidence="1">
    <location>
        <begin position="467"/>
        <end position="488"/>
    </location>
</feature>
<feature type="region of interest" description="Disordered" evidence="1">
    <location>
        <begin position="332"/>
        <end position="503"/>
    </location>
</feature>
<protein>
    <submittedName>
        <fullName evidence="2">Uncharacterized protein</fullName>
    </submittedName>
</protein>
<dbReference type="Proteomes" id="UP001610446">
    <property type="component" value="Unassembled WGS sequence"/>
</dbReference>
<feature type="compositionally biased region" description="Basic and acidic residues" evidence="1">
    <location>
        <begin position="382"/>
        <end position="411"/>
    </location>
</feature>
<feature type="compositionally biased region" description="Polar residues" evidence="1">
    <location>
        <begin position="353"/>
        <end position="364"/>
    </location>
</feature>
<evidence type="ECO:0000313" key="2">
    <source>
        <dbReference type="EMBL" id="KAL2854931.1"/>
    </source>
</evidence>
<proteinExistence type="predicted"/>
<feature type="region of interest" description="Disordered" evidence="1">
    <location>
        <begin position="1"/>
        <end position="38"/>
    </location>
</feature>
<comment type="caution">
    <text evidence="2">The sequence shown here is derived from an EMBL/GenBank/DDBJ whole genome shotgun (WGS) entry which is preliminary data.</text>
</comment>
<name>A0ABR4KRM4_9EURO</name>
<dbReference type="EMBL" id="JBFXLU010000012">
    <property type="protein sequence ID" value="KAL2854931.1"/>
    <property type="molecule type" value="Genomic_DNA"/>
</dbReference>
<evidence type="ECO:0000313" key="3">
    <source>
        <dbReference type="Proteomes" id="UP001610446"/>
    </source>
</evidence>